<organism evidence="1 2">
    <name type="scientific">Hibiscus syriacus</name>
    <name type="common">Rose of Sharon</name>
    <dbReference type="NCBI Taxonomy" id="106335"/>
    <lineage>
        <taxon>Eukaryota</taxon>
        <taxon>Viridiplantae</taxon>
        <taxon>Streptophyta</taxon>
        <taxon>Embryophyta</taxon>
        <taxon>Tracheophyta</taxon>
        <taxon>Spermatophyta</taxon>
        <taxon>Magnoliopsida</taxon>
        <taxon>eudicotyledons</taxon>
        <taxon>Gunneridae</taxon>
        <taxon>Pentapetalae</taxon>
        <taxon>rosids</taxon>
        <taxon>malvids</taxon>
        <taxon>Malvales</taxon>
        <taxon>Malvaceae</taxon>
        <taxon>Malvoideae</taxon>
        <taxon>Hibiscus</taxon>
    </lineage>
</organism>
<comment type="caution">
    <text evidence="1">The sequence shown here is derived from an EMBL/GenBank/DDBJ whole genome shotgun (WGS) entry which is preliminary data.</text>
</comment>
<dbReference type="AlphaFoldDB" id="A0A6A3AC18"/>
<accession>A0A6A3AC18</accession>
<gene>
    <name evidence="1" type="ORF">F3Y22_tig00110528pilonHSYRG00198</name>
</gene>
<keyword evidence="2" id="KW-1185">Reference proteome</keyword>
<dbReference type="EMBL" id="VEPZ02001019">
    <property type="protein sequence ID" value="KAE8701648.1"/>
    <property type="molecule type" value="Genomic_DNA"/>
</dbReference>
<reference evidence="1" key="1">
    <citation type="submission" date="2019-09" db="EMBL/GenBank/DDBJ databases">
        <title>Draft genome information of white flower Hibiscus syriacus.</title>
        <authorList>
            <person name="Kim Y.-M."/>
        </authorList>
    </citation>
    <scope>NUCLEOTIDE SEQUENCE [LARGE SCALE GENOMIC DNA]</scope>
    <source>
        <strain evidence="1">YM2019G1</strain>
    </source>
</reference>
<evidence type="ECO:0000313" key="1">
    <source>
        <dbReference type="EMBL" id="KAE8701648.1"/>
    </source>
</evidence>
<sequence>MVREINTYSTKINGVANLESIIQKCAFFSHIKQLQAYIFTTGNFKFSLARSKLLDLCAIAPFGSLSFAVSVFRRIPTPFTNDFNAIIRGLIQSPQPSAAFAWFRAMQRGSFRVDASLALSLSKLAHVSWLLRSLSASCQHNRLWVHGGRFVRNYFAQCVSQSRQSWVC</sequence>
<protein>
    <recommendedName>
        <fullName evidence="3">Pentatricopeptide repeat-containing protein</fullName>
    </recommendedName>
</protein>
<dbReference type="Proteomes" id="UP000436088">
    <property type="component" value="Unassembled WGS sequence"/>
</dbReference>
<evidence type="ECO:0008006" key="3">
    <source>
        <dbReference type="Google" id="ProtNLM"/>
    </source>
</evidence>
<evidence type="ECO:0000313" key="2">
    <source>
        <dbReference type="Proteomes" id="UP000436088"/>
    </source>
</evidence>
<proteinExistence type="predicted"/>
<name>A0A6A3AC18_HIBSY</name>